<reference evidence="3 4" key="1">
    <citation type="submission" date="2016-06" db="EMBL/GenBank/DDBJ databases">
        <authorList>
            <person name="Kjaerup R.B."/>
            <person name="Dalgaard T.S."/>
            <person name="Juul-Madsen H.R."/>
        </authorList>
    </citation>
    <scope>NUCLEOTIDE SEQUENCE [LARGE SCALE GENOMIC DNA]</scope>
    <source>
        <strain evidence="3 4">DSM 45577</strain>
    </source>
</reference>
<dbReference type="Proteomes" id="UP000198937">
    <property type="component" value="Unassembled WGS sequence"/>
</dbReference>
<proteinExistence type="predicted"/>
<dbReference type="OrthoDB" id="5195835at2"/>
<dbReference type="EMBL" id="FMIA01000002">
    <property type="protein sequence ID" value="SCL64943.1"/>
    <property type="molecule type" value="Genomic_DNA"/>
</dbReference>
<feature type="region of interest" description="Disordered" evidence="1">
    <location>
        <begin position="1"/>
        <end position="33"/>
    </location>
</feature>
<evidence type="ECO:0000256" key="1">
    <source>
        <dbReference type="SAM" id="MobiDB-lite"/>
    </source>
</evidence>
<evidence type="ECO:0000313" key="3">
    <source>
        <dbReference type="EMBL" id="SCL64943.1"/>
    </source>
</evidence>
<sequence>MQPPAGSQVSRVPAQRTPPDDFTPPLATPAPQRPQRGRALLALLIGVLALLASGGAAAGYLLYDQATAPDRSAPDVVVVNYLQAFLVDRDDAKAELFTCTDAGIDLNQLSVLRDDLELRERRFDTSISVRWENVRVVGQHSSAEVNIDILLSAFVNGLVQSERQEWRFLTNLKNEWQVCGAGRVS</sequence>
<protein>
    <submittedName>
        <fullName evidence="3">Uncharacterized protein</fullName>
    </submittedName>
</protein>
<evidence type="ECO:0000313" key="4">
    <source>
        <dbReference type="Proteomes" id="UP000198937"/>
    </source>
</evidence>
<gene>
    <name evidence="3" type="ORF">GA0070617_5611</name>
</gene>
<keyword evidence="2" id="KW-0812">Transmembrane</keyword>
<name>A0A1C6VEZ0_9ACTN</name>
<accession>A0A1C6VEZ0</accession>
<keyword evidence="4" id="KW-1185">Reference proteome</keyword>
<feature type="compositionally biased region" description="Polar residues" evidence="1">
    <location>
        <begin position="1"/>
        <end position="10"/>
    </location>
</feature>
<keyword evidence="2" id="KW-1133">Transmembrane helix</keyword>
<keyword evidence="2" id="KW-0472">Membrane</keyword>
<organism evidence="3 4">
    <name type="scientific">Micromonospora yangpuensis</name>
    <dbReference type="NCBI Taxonomy" id="683228"/>
    <lineage>
        <taxon>Bacteria</taxon>
        <taxon>Bacillati</taxon>
        <taxon>Actinomycetota</taxon>
        <taxon>Actinomycetes</taxon>
        <taxon>Micromonosporales</taxon>
        <taxon>Micromonosporaceae</taxon>
        <taxon>Micromonospora</taxon>
    </lineage>
</organism>
<evidence type="ECO:0000256" key="2">
    <source>
        <dbReference type="SAM" id="Phobius"/>
    </source>
</evidence>
<dbReference type="AlphaFoldDB" id="A0A1C6VEZ0"/>
<dbReference type="STRING" id="683228.GA0070617_5611"/>
<feature type="transmembrane region" description="Helical" evidence="2">
    <location>
        <begin position="40"/>
        <end position="63"/>
    </location>
</feature>